<keyword evidence="3" id="KW-1185">Reference proteome</keyword>
<feature type="domain" description="R13L1/DRL21-like LRR repeat region" evidence="1">
    <location>
        <begin position="2"/>
        <end position="68"/>
    </location>
</feature>
<accession>A0A392RDK2</accession>
<dbReference type="EMBL" id="LXQA010212341">
    <property type="protein sequence ID" value="MCI34287.1"/>
    <property type="molecule type" value="Genomic_DNA"/>
</dbReference>
<comment type="caution">
    <text evidence="2">The sequence shown here is derived from an EMBL/GenBank/DDBJ whole genome shotgun (WGS) entry which is preliminary data.</text>
</comment>
<evidence type="ECO:0000259" key="1">
    <source>
        <dbReference type="Pfam" id="PF25019"/>
    </source>
</evidence>
<organism evidence="2 3">
    <name type="scientific">Trifolium medium</name>
    <dbReference type="NCBI Taxonomy" id="97028"/>
    <lineage>
        <taxon>Eukaryota</taxon>
        <taxon>Viridiplantae</taxon>
        <taxon>Streptophyta</taxon>
        <taxon>Embryophyta</taxon>
        <taxon>Tracheophyta</taxon>
        <taxon>Spermatophyta</taxon>
        <taxon>Magnoliopsida</taxon>
        <taxon>eudicotyledons</taxon>
        <taxon>Gunneridae</taxon>
        <taxon>Pentapetalae</taxon>
        <taxon>rosids</taxon>
        <taxon>fabids</taxon>
        <taxon>Fabales</taxon>
        <taxon>Fabaceae</taxon>
        <taxon>Papilionoideae</taxon>
        <taxon>50 kb inversion clade</taxon>
        <taxon>NPAAA clade</taxon>
        <taxon>Hologalegina</taxon>
        <taxon>IRL clade</taxon>
        <taxon>Trifolieae</taxon>
        <taxon>Trifolium</taxon>
    </lineage>
</organism>
<dbReference type="AlphaFoldDB" id="A0A392RDK2"/>
<dbReference type="Pfam" id="PF25019">
    <property type="entry name" value="LRR_R13L1-DRL21"/>
    <property type="match status" value="1"/>
</dbReference>
<protein>
    <submittedName>
        <fullName evidence="2">Disease resistance protein</fullName>
    </submittedName>
</protein>
<sequence>MNLKGDLYIKHLERVKSVMSAKEANMSSKHINNLQLSWEGNEESQLQKNVEEILEVLQPQTQQLESLAV</sequence>
<dbReference type="InterPro" id="IPR056789">
    <property type="entry name" value="LRR_R13L1-DRL21"/>
</dbReference>
<reference evidence="2 3" key="1">
    <citation type="journal article" date="2018" name="Front. Plant Sci.">
        <title>Red Clover (Trifolium pratense) and Zigzag Clover (T. medium) - A Picture of Genomic Similarities and Differences.</title>
        <authorList>
            <person name="Dluhosova J."/>
            <person name="Istvanek J."/>
            <person name="Nedelnik J."/>
            <person name="Repkova J."/>
        </authorList>
    </citation>
    <scope>NUCLEOTIDE SEQUENCE [LARGE SCALE GENOMIC DNA]</scope>
    <source>
        <strain evidence="3">cv. 10/8</strain>
        <tissue evidence="2">Leaf</tissue>
    </source>
</reference>
<proteinExistence type="predicted"/>
<dbReference type="Proteomes" id="UP000265520">
    <property type="component" value="Unassembled WGS sequence"/>
</dbReference>
<feature type="non-terminal residue" evidence="2">
    <location>
        <position position="69"/>
    </location>
</feature>
<evidence type="ECO:0000313" key="2">
    <source>
        <dbReference type="EMBL" id="MCI34287.1"/>
    </source>
</evidence>
<name>A0A392RDK2_9FABA</name>
<evidence type="ECO:0000313" key="3">
    <source>
        <dbReference type="Proteomes" id="UP000265520"/>
    </source>
</evidence>